<evidence type="ECO:0000313" key="1">
    <source>
        <dbReference type="EMBL" id="JAH79245.1"/>
    </source>
</evidence>
<sequence>MPCLPKRHNQVFKSLVLPVGPQSYS</sequence>
<accession>A0A0E9VPH1</accession>
<protein>
    <submittedName>
        <fullName evidence="1">Uncharacterized protein</fullName>
    </submittedName>
</protein>
<name>A0A0E9VPH1_ANGAN</name>
<organism evidence="1">
    <name type="scientific">Anguilla anguilla</name>
    <name type="common">European freshwater eel</name>
    <name type="synonym">Muraena anguilla</name>
    <dbReference type="NCBI Taxonomy" id="7936"/>
    <lineage>
        <taxon>Eukaryota</taxon>
        <taxon>Metazoa</taxon>
        <taxon>Chordata</taxon>
        <taxon>Craniata</taxon>
        <taxon>Vertebrata</taxon>
        <taxon>Euteleostomi</taxon>
        <taxon>Actinopterygii</taxon>
        <taxon>Neopterygii</taxon>
        <taxon>Teleostei</taxon>
        <taxon>Anguilliformes</taxon>
        <taxon>Anguillidae</taxon>
        <taxon>Anguilla</taxon>
    </lineage>
</organism>
<reference evidence="1" key="2">
    <citation type="journal article" date="2015" name="Fish Shellfish Immunol.">
        <title>Early steps in the European eel (Anguilla anguilla)-Vibrio vulnificus interaction in the gills: Role of the RtxA13 toxin.</title>
        <authorList>
            <person name="Callol A."/>
            <person name="Pajuelo D."/>
            <person name="Ebbesson L."/>
            <person name="Teles M."/>
            <person name="MacKenzie S."/>
            <person name="Amaro C."/>
        </authorList>
    </citation>
    <scope>NUCLEOTIDE SEQUENCE</scope>
</reference>
<proteinExistence type="predicted"/>
<dbReference type="EMBL" id="GBXM01029332">
    <property type="protein sequence ID" value="JAH79245.1"/>
    <property type="molecule type" value="Transcribed_RNA"/>
</dbReference>
<dbReference type="AlphaFoldDB" id="A0A0E9VPH1"/>
<reference evidence="1" key="1">
    <citation type="submission" date="2014-11" db="EMBL/GenBank/DDBJ databases">
        <authorList>
            <person name="Amaro Gonzalez C."/>
        </authorList>
    </citation>
    <scope>NUCLEOTIDE SEQUENCE</scope>
</reference>